<sequence length="196" mass="20429">MPAILILAAGSSSRMRGGDKLMEQIDDRPQIARAVMAAAATGLPVLVALDPARTARIAALAGLNYQSVAVPDAASGMAASLRRGLVAAPPGAVLLHLADLPEIDSADLSRMIAEHHATPDLILRATDAAGRPGHPVLIPDWARPALAGITGDSGARNLLRTEAARLRMVPLPGLRATTDLDTPEDWAAWRAARLQS</sequence>
<proteinExistence type="predicted"/>
<evidence type="ECO:0000313" key="3">
    <source>
        <dbReference type="EMBL" id="MBL4917685.1"/>
    </source>
</evidence>
<dbReference type="SUPFAM" id="SSF53448">
    <property type="entry name" value="Nucleotide-diphospho-sugar transferases"/>
    <property type="match status" value="1"/>
</dbReference>
<dbReference type="Pfam" id="PF12804">
    <property type="entry name" value="NTP_transf_3"/>
    <property type="match status" value="1"/>
</dbReference>
<dbReference type="CDD" id="cd04182">
    <property type="entry name" value="GT_2_like_f"/>
    <property type="match status" value="1"/>
</dbReference>
<dbReference type="EMBL" id="JAESVN010000004">
    <property type="protein sequence ID" value="MBL4917685.1"/>
    <property type="molecule type" value="Genomic_DNA"/>
</dbReference>
<comment type="caution">
    <text evidence="3">The sequence shown here is derived from an EMBL/GenBank/DDBJ whole genome shotgun (WGS) entry which is preliminary data.</text>
</comment>
<keyword evidence="4" id="KW-1185">Reference proteome</keyword>
<accession>A0A8K0Y004</accession>
<gene>
    <name evidence="3" type="ORF">JL811_10670</name>
</gene>
<dbReference type="RefSeq" id="WP_202688617.1">
    <property type="nucleotide sequence ID" value="NZ_JAESVN010000004.1"/>
</dbReference>
<organism evidence="3 4">
    <name type="scientific">Szabonella alba</name>
    <dbReference type="NCBI Taxonomy" id="2804194"/>
    <lineage>
        <taxon>Bacteria</taxon>
        <taxon>Pseudomonadati</taxon>
        <taxon>Pseudomonadota</taxon>
        <taxon>Alphaproteobacteria</taxon>
        <taxon>Rhodobacterales</taxon>
        <taxon>Paracoccaceae</taxon>
        <taxon>Szabonella</taxon>
    </lineage>
</organism>
<keyword evidence="1" id="KW-0460">Magnesium</keyword>
<protein>
    <submittedName>
        <fullName evidence="3">Nucleotidyltransferase family protein</fullName>
    </submittedName>
</protein>
<evidence type="ECO:0000256" key="1">
    <source>
        <dbReference type="ARBA" id="ARBA00022842"/>
    </source>
</evidence>
<name>A0A8K0Y004_9RHOB</name>
<dbReference type="InterPro" id="IPR025877">
    <property type="entry name" value="MobA-like_NTP_Trfase"/>
</dbReference>
<dbReference type="Gene3D" id="3.90.550.10">
    <property type="entry name" value="Spore Coat Polysaccharide Biosynthesis Protein SpsA, Chain A"/>
    <property type="match status" value="1"/>
</dbReference>
<dbReference type="PANTHER" id="PTHR43777:SF1">
    <property type="entry name" value="MOLYBDENUM COFACTOR CYTIDYLYLTRANSFERASE"/>
    <property type="match status" value="1"/>
</dbReference>
<dbReference type="GO" id="GO:0016779">
    <property type="term" value="F:nucleotidyltransferase activity"/>
    <property type="evidence" value="ECO:0007669"/>
    <property type="project" value="UniProtKB-ARBA"/>
</dbReference>
<evidence type="ECO:0000259" key="2">
    <source>
        <dbReference type="Pfam" id="PF12804"/>
    </source>
</evidence>
<reference evidence="3" key="1">
    <citation type="submission" date="2021-01" db="EMBL/GenBank/DDBJ databases">
        <title>Tabrizicola alba sp. nov. a motile alkaliphilic bacterium isolated from a soda lake.</title>
        <authorList>
            <person name="Szuroczki S."/>
            <person name="Abbaszade G."/>
            <person name="Schumann P."/>
            <person name="Toth E."/>
        </authorList>
    </citation>
    <scope>NUCLEOTIDE SEQUENCE</scope>
    <source>
        <strain evidence="3">DMG-N-6</strain>
    </source>
</reference>
<evidence type="ECO:0000313" key="4">
    <source>
        <dbReference type="Proteomes" id="UP000648908"/>
    </source>
</evidence>
<dbReference type="PANTHER" id="PTHR43777">
    <property type="entry name" value="MOLYBDENUM COFACTOR CYTIDYLYLTRANSFERASE"/>
    <property type="match status" value="1"/>
</dbReference>
<feature type="domain" description="MobA-like NTP transferase" evidence="2">
    <location>
        <begin position="5"/>
        <end position="162"/>
    </location>
</feature>
<dbReference type="Proteomes" id="UP000648908">
    <property type="component" value="Unassembled WGS sequence"/>
</dbReference>
<dbReference type="AlphaFoldDB" id="A0A8K0Y004"/>
<dbReference type="InterPro" id="IPR029044">
    <property type="entry name" value="Nucleotide-diphossugar_trans"/>
</dbReference>